<dbReference type="SUPFAM" id="SSF55821">
    <property type="entry name" value="YrdC/RibB"/>
    <property type="match status" value="1"/>
</dbReference>
<feature type="binding site" evidence="14">
    <location>
        <position position="110"/>
    </location>
    <ligand>
        <name>ATP</name>
        <dbReference type="ChEBI" id="CHEBI:30616"/>
    </ligand>
</feature>
<feature type="binding site" evidence="14">
    <location>
        <position position="175"/>
    </location>
    <ligand>
        <name>L-threonine</name>
        <dbReference type="ChEBI" id="CHEBI:57926"/>
    </ligand>
</feature>
<gene>
    <name evidence="16" type="ORF">AVDCRST_MAG74-3793</name>
</gene>
<evidence type="ECO:0000256" key="1">
    <source>
        <dbReference type="ARBA" id="ARBA00004496"/>
    </source>
</evidence>
<feature type="binding site" evidence="14">
    <location>
        <position position="55"/>
    </location>
    <ligand>
        <name>ATP</name>
        <dbReference type="ChEBI" id="CHEBI:30616"/>
    </ligand>
</feature>
<dbReference type="InterPro" id="IPR005145">
    <property type="entry name" value="Sua5_C"/>
</dbReference>
<dbReference type="PANTHER" id="PTHR17490">
    <property type="entry name" value="SUA5"/>
    <property type="match status" value="1"/>
</dbReference>
<comment type="similarity">
    <text evidence="2 13">Belongs to the SUA5 family.</text>
</comment>
<feature type="binding site" evidence="14">
    <location>
        <position position="51"/>
    </location>
    <ligand>
        <name>ATP</name>
        <dbReference type="ChEBI" id="CHEBI:30616"/>
    </ligand>
</feature>
<dbReference type="PIRSF" id="PIRSF004930">
    <property type="entry name" value="Tln_factor_SUA5"/>
    <property type="match status" value="1"/>
</dbReference>
<keyword evidence="10 13" id="KW-0067">ATP-binding</keyword>
<feature type="binding site" evidence="14">
    <location>
        <position position="134"/>
    </location>
    <ligand>
        <name>L-threonine</name>
        <dbReference type="ChEBI" id="CHEBI:57926"/>
    </ligand>
</feature>
<dbReference type="InterPro" id="IPR038385">
    <property type="entry name" value="Sua5/YwlC_C"/>
</dbReference>
<evidence type="ECO:0000256" key="10">
    <source>
        <dbReference type="ARBA" id="ARBA00022840"/>
    </source>
</evidence>
<dbReference type="GO" id="GO:0000049">
    <property type="term" value="F:tRNA binding"/>
    <property type="evidence" value="ECO:0007669"/>
    <property type="project" value="TreeGrafter"/>
</dbReference>
<dbReference type="Pfam" id="PF01300">
    <property type="entry name" value="Sua5_yciO_yrdC"/>
    <property type="match status" value="1"/>
</dbReference>
<dbReference type="NCBIfam" id="TIGR00057">
    <property type="entry name" value="L-threonylcarbamoyladenylate synthase"/>
    <property type="match status" value="1"/>
</dbReference>
<proteinExistence type="inferred from homology"/>
<dbReference type="EC" id="2.7.7.87" evidence="3 13"/>
<sequence>MKTVLTKSPIEAAEFIKRGGAVAFPTETVYGLGANVFDEKAIGKIFEAKKRPNDNPLIAHVGNFGQIEALVSEITPSAQKFIEAFFPAPLTLVLPKAERVPFAATAHLETIGVRMPKTALALEFLRHCETPLVAPSANLSGRPSPTTWQAVYEDLTGRIECILQGGETTEIGLESTVVDCTANAPLILRAGSITLEDLQKIVPDTRIYRASKNEQPKSPGLKHRHYSPRARVVLVSDLRFRVSNRSAYIGLNEPCEKFDLIKICRSVEDYAHQFFKFFRECDHRHIREIYCETVEEKGIGLALMDRLKRAAEGGAASS</sequence>
<comment type="catalytic activity">
    <reaction evidence="12 13">
        <text>L-threonine + hydrogencarbonate + ATP = L-threonylcarbamoyladenylate + diphosphate + H2O</text>
        <dbReference type="Rhea" id="RHEA:36407"/>
        <dbReference type="ChEBI" id="CHEBI:15377"/>
        <dbReference type="ChEBI" id="CHEBI:17544"/>
        <dbReference type="ChEBI" id="CHEBI:30616"/>
        <dbReference type="ChEBI" id="CHEBI:33019"/>
        <dbReference type="ChEBI" id="CHEBI:57926"/>
        <dbReference type="ChEBI" id="CHEBI:73682"/>
        <dbReference type="EC" id="2.7.7.87"/>
    </reaction>
</comment>
<feature type="binding site" evidence="14">
    <location>
        <position position="114"/>
    </location>
    <ligand>
        <name>L-threonine</name>
        <dbReference type="ChEBI" id="CHEBI:57926"/>
    </ligand>
</feature>
<evidence type="ECO:0000256" key="4">
    <source>
        <dbReference type="ARBA" id="ARBA00015492"/>
    </source>
</evidence>
<dbReference type="GO" id="GO:0003725">
    <property type="term" value="F:double-stranded RNA binding"/>
    <property type="evidence" value="ECO:0007669"/>
    <property type="project" value="UniProtKB-UniRule"/>
</dbReference>
<evidence type="ECO:0000313" key="16">
    <source>
        <dbReference type="EMBL" id="CAA9432006.1"/>
    </source>
</evidence>
<keyword evidence="5 13" id="KW-0963">Cytoplasm</keyword>
<dbReference type="PROSITE" id="PS51163">
    <property type="entry name" value="YRDC"/>
    <property type="match status" value="1"/>
</dbReference>
<dbReference type="Gene3D" id="3.90.870.10">
    <property type="entry name" value="DHBP synthase"/>
    <property type="match status" value="1"/>
</dbReference>
<evidence type="ECO:0000256" key="9">
    <source>
        <dbReference type="ARBA" id="ARBA00022741"/>
    </source>
</evidence>
<dbReference type="InterPro" id="IPR010923">
    <property type="entry name" value="T(6)A37_SUA5"/>
</dbReference>
<keyword evidence="8 13" id="KW-0548">Nucleotidyltransferase</keyword>
<comment type="subcellular location">
    <subcellularLocation>
        <location evidence="1 13">Cytoplasm</location>
    </subcellularLocation>
</comment>
<evidence type="ECO:0000256" key="3">
    <source>
        <dbReference type="ARBA" id="ARBA00012584"/>
    </source>
</evidence>
<dbReference type="PANTHER" id="PTHR17490:SF16">
    <property type="entry name" value="THREONYLCARBAMOYL-AMP SYNTHASE"/>
    <property type="match status" value="1"/>
</dbReference>
<organism evidence="16">
    <name type="scientific">uncultured Pyrinomonadaceae bacterium</name>
    <dbReference type="NCBI Taxonomy" id="2283094"/>
    <lineage>
        <taxon>Bacteria</taxon>
        <taxon>Pseudomonadati</taxon>
        <taxon>Acidobacteriota</taxon>
        <taxon>Blastocatellia</taxon>
        <taxon>Blastocatellales</taxon>
        <taxon>Pyrinomonadaceae</taxon>
        <taxon>environmental samples</taxon>
    </lineage>
</organism>
<keyword evidence="6 13" id="KW-0808">Transferase</keyword>
<dbReference type="AlphaFoldDB" id="A0A6J4Q263"/>
<dbReference type="FunFam" id="3.90.870.10:FF:000009">
    <property type="entry name" value="Threonylcarbamoyl-AMP synthase, putative"/>
    <property type="match status" value="1"/>
</dbReference>
<dbReference type="InterPro" id="IPR017945">
    <property type="entry name" value="DHBP_synth_RibB-like_a/b_dom"/>
</dbReference>
<dbReference type="EMBL" id="CADCUR010000310">
    <property type="protein sequence ID" value="CAA9432006.1"/>
    <property type="molecule type" value="Genomic_DNA"/>
</dbReference>
<feature type="binding site" evidence="14">
    <location>
        <position position="28"/>
    </location>
    <ligand>
        <name>L-threonine</name>
        <dbReference type="ChEBI" id="CHEBI:57926"/>
    </ligand>
</feature>
<dbReference type="Pfam" id="PF03481">
    <property type="entry name" value="Sua5_C"/>
    <property type="match status" value="1"/>
</dbReference>
<feature type="binding site" evidence="14">
    <location>
        <position position="189"/>
    </location>
    <ligand>
        <name>ATP</name>
        <dbReference type="ChEBI" id="CHEBI:30616"/>
    </ligand>
</feature>
<dbReference type="InterPro" id="IPR050156">
    <property type="entry name" value="TC-AMP_synthase_SUA5"/>
</dbReference>
<reference evidence="16" key="1">
    <citation type="submission" date="2020-02" db="EMBL/GenBank/DDBJ databases">
        <authorList>
            <person name="Meier V. D."/>
        </authorList>
    </citation>
    <scope>NUCLEOTIDE SEQUENCE</scope>
    <source>
        <strain evidence="16">AVDCRST_MAG74</strain>
    </source>
</reference>
<evidence type="ECO:0000256" key="14">
    <source>
        <dbReference type="PIRSR" id="PIRSR004930-1"/>
    </source>
</evidence>
<evidence type="ECO:0000256" key="8">
    <source>
        <dbReference type="ARBA" id="ARBA00022695"/>
    </source>
</evidence>
<evidence type="ECO:0000259" key="15">
    <source>
        <dbReference type="PROSITE" id="PS51163"/>
    </source>
</evidence>
<feature type="domain" description="YrdC-like" evidence="15">
    <location>
        <begin position="6"/>
        <end position="193"/>
    </location>
</feature>
<evidence type="ECO:0000256" key="7">
    <source>
        <dbReference type="ARBA" id="ARBA00022694"/>
    </source>
</evidence>
<evidence type="ECO:0000256" key="5">
    <source>
        <dbReference type="ARBA" id="ARBA00022490"/>
    </source>
</evidence>
<feature type="binding site" evidence="14">
    <location>
        <position position="136"/>
    </location>
    <ligand>
        <name>ATP</name>
        <dbReference type="ChEBI" id="CHEBI:30616"/>
    </ligand>
</feature>
<evidence type="ECO:0000256" key="2">
    <source>
        <dbReference type="ARBA" id="ARBA00007663"/>
    </source>
</evidence>
<feature type="binding site" evidence="14">
    <location>
        <position position="144"/>
    </location>
    <ligand>
        <name>ATP</name>
        <dbReference type="ChEBI" id="CHEBI:30616"/>
    </ligand>
</feature>
<feature type="binding site" evidence="14">
    <location>
        <position position="60"/>
    </location>
    <ligand>
        <name>L-threonine</name>
        <dbReference type="ChEBI" id="CHEBI:57926"/>
    </ligand>
</feature>
<keyword evidence="9 13" id="KW-0547">Nucleotide-binding</keyword>
<feature type="binding site" evidence="14">
    <location>
        <position position="226"/>
    </location>
    <ligand>
        <name>ATP</name>
        <dbReference type="ChEBI" id="CHEBI:30616"/>
    </ligand>
</feature>
<evidence type="ECO:0000256" key="6">
    <source>
        <dbReference type="ARBA" id="ARBA00022679"/>
    </source>
</evidence>
<dbReference type="Gene3D" id="3.40.50.11030">
    <property type="entry name" value="Threonylcarbamoyl-AMP synthase, C-terminal domain"/>
    <property type="match status" value="1"/>
</dbReference>
<dbReference type="InterPro" id="IPR006070">
    <property type="entry name" value="Sua5-like_dom"/>
</dbReference>
<evidence type="ECO:0000256" key="11">
    <source>
        <dbReference type="ARBA" id="ARBA00029774"/>
    </source>
</evidence>
<accession>A0A6J4Q263</accession>
<evidence type="ECO:0000256" key="13">
    <source>
        <dbReference type="PIRNR" id="PIRNR004930"/>
    </source>
</evidence>
<dbReference type="GO" id="GO:0061710">
    <property type="term" value="F:L-threonylcarbamoyladenylate synthase"/>
    <property type="evidence" value="ECO:0007669"/>
    <property type="project" value="UniProtKB-EC"/>
</dbReference>
<evidence type="ECO:0000256" key="12">
    <source>
        <dbReference type="ARBA" id="ARBA00048366"/>
    </source>
</evidence>
<dbReference type="GO" id="GO:0005524">
    <property type="term" value="F:ATP binding"/>
    <property type="evidence" value="ECO:0007669"/>
    <property type="project" value="UniProtKB-UniRule"/>
</dbReference>
<dbReference type="GO" id="GO:0006450">
    <property type="term" value="P:regulation of translational fidelity"/>
    <property type="evidence" value="ECO:0007669"/>
    <property type="project" value="TreeGrafter"/>
</dbReference>
<protein>
    <recommendedName>
        <fullName evidence="4 13">Threonylcarbamoyl-AMP synthase</fullName>
        <shortName evidence="13">TC-AMP synthase</shortName>
        <ecNumber evidence="3 13">2.7.7.87</ecNumber>
    </recommendedName>
    <alternativeName>
        <fullName evidence="11 13">L-threonylcarbamoyladenylate synthase</fullName>
    </alternativeName>
</protein>
<comment type="function">
    <text evidence="13">Required for the formation of a threonylcarbamoyl group on adenosine at position 37 (t(6)A37) in tRNAs that read codons beginning with adenine.</text>
</comment>
<name>A0A6J4Q263_9BACT</name>
<keyword evidence="7 13" id="KW-0819">tRNA processing</keyword>
<dbReference type="GO" id="GO:0005737">
    <property type="term" value="C:cytoplasm"/>
    <property type="evidence" value="ECO:0007669"/>
    <property type="project" value="UniProtKB-SubCell"/>
</dbReference>
<dbReference type="GO" id="GO:0008033">
    <property type="term" value="P:tRNA processing"/>
    <property type="evidence" value="ECO:0007669"/>
    <property type="project" value="UniProtKB-KW"/>
</dbReference>